<feature type="transmembrane region" description="Helical" evidence="1">
    <location>
        <begin position="232"/>
        <end position="249"/>
    </location>
</feature>
<feature type="domain" description="WxL Interacting Protein host binding" evidence="2">
    <location>
        <begin position="40"/>
        <end position="176"/>
    </location>
</feature>
<dbReference type="Gene3D" id="3.80.10.10">
    <property type="entry name" value="Ribonuclease Inhibitor"/>
    <property type="match status" value="1"/>
</dbReference>
<protein>
    <recommendedName>
        <fullName evidence="2">WxL Interacting Protein host binding domain-containing protein</fullName>
    </recommendedName>
</protein>
<gene>
    <name evidence="3" type="ORF">I583_00685</name>
</gene>
<dbReference type="Pfam" id="PF11797">
    <property type="entry name" value="WxLIP_HBD"/>
    <property type="match status" value="1"/>
</dbReference>
<dbReference type="Proteomes" id="UP000014197">
    <property type="component" value="Unassembled WGS sequence"/>
</dbReference>
<dbReference type="RefSeq" id="WP_016249894.1">
    <property type="nucleotide sequence ID" value="NZ_KE136479.1"/>
</dbReference>
<sequence>MSPGQTQNLELEIKSSSSETGFNIYDQENEVKEDSTAKKNDVQIKNVFSVVIGIQLRESLDKIKPELKLNAVKAGLFNYRTAITANLQNIKPEFVSELSIEAKVRKNNSRKVIYEAEKTELAMAPNSNFDFPISLENQELAAGGYELEITAHSKNDEWTFTKKFRISEEEAVQLNEEAVEIETKPRNKLVVTMIVSTGLIILFLLVVIFILWRRKKIIVKVQQRSDFLKKIGLYNISIVVSFLILFCLTERCYASKEIDVAGWETNFGLTKNMYRTNEYLMDNNGIAKGYVLDSSNQVVEDSIYVGNAVTLGYFGEDINSEATVNGKYTKDKYFSVVKGDEFRLKNVGSYNGRALELVMKVTTNTDKNNLKLILLNKDPKLPAVQFRIEHNFEASYDFDYYVVDQLTQQKIPGLKIMFPMNVTDDFSGERYRKATLFSPNANLIMEKDAPGLYRFLRKPSKAPSAIYVVQGKDNSAVTYSLSIYNDASETISIGQYIPNDTAIYGTLISFFDPNIKKISPQSYDKVKLDYVEDQKGQVDFTIRQDLPYQALDVYYPEELVLDYSKDTADLNLTEPILSYGDQKVSRDEYEYKEGKFVFNKAFLKKYHASETEKNKELIIDFRSQIDYSAEKTLVHHQPNSRNFTYLFQIHSHSKKQNPLNGVVEESTEAEYSKDMTVSYPLELKVTDLKAKVDLDSKISDYDLSEFVQNPSSNFPKDNLKVLLKDDQIKFSKVGPIDVPFILKSNLLNVEQEFIAKVTVTAEPITSEYFENQAWLIDEINKQFASKGKKIDVNLYMRDLLSITSIVNRSGADFKGQHIPKTIASLKNLEEIDLKNKYLVGTLPDELGSLTKLKKLSIFGNSFSGEIPRSLSKLENLEFLALDDNKLSGTIPPGIEKLTKLKQVYLNKNQLIGSIPLFDLGPFSNFDIGETQLTYNENKSPSFISKVAQYKQSFVVGTDSLFLTGNINLAITTKGTIIKPFDPSDRGFLNLHAQKTNKTKVELYSEHTFKIINKKSNQVLYNGPVNKSLEIKVDPAEIYQVIMDGADKNPNNITEFETKLREYKFSEVPKSLSLDLKLGDLGYQPVKISSKDNLILFDNRLNSQWQLRIKTSELKSKKRTMAGSYFYKSKDEVPVEIPVSDTFKTIEKGNSEPDMGTINLSKEWNDKRGLFYKQANTGNYKDSYSGKIDWQLIDVPTGGK</sequence>
<evidence type="ECO:0000259" key="2">
    <source>
        <dbReference type="Pfam" id="PF11797"/>
    </source>
</evidence>
<dbReference type="PANTHER" id="PTHR48009">
    <property type="entry name" value="LEUCINE-RICH REPEAT (LRR) FAMILY PROTEIN"/>
    <property type="match status" value="1"/>
</dbReference>
<keyword evidence="1" id="KW-1133">Transmembrane helix</keyword>
<comment type="caution">
    <text evidence="3">The sequence shown here is derived from an EMBL/GenBank/DDBJ whole genome shotgun (WGS) entry which is preliminary data.</text>
</comment>
<evidence type="ECO:0000313" key="4">
    <source>
        <dbReference type="Proteomes" id="UP000014197"/>
    </source>
</evidence>
<feature type="transmembrane region" description="Helical" evidence="1">
    <location>
        <begin position="189"/>
        <end position="212"/>
    </location>
</feature>
<keyword evidence="1" id="KW-0812">Transmembrane</keyword>
<proteinExistence type="predicted"/>
<accession>A0ABN0LAM1</accession>
<reference evidence="3 4" key="1">
    <citation type="submission" date="2013-03" db="EMBL/GenBank/DDBJ databases">
        <title>The Genome Sequence of Enterococcus haemoperoxidus BAA-382 (PacBio/Illumina hybrid assembly).</title>
        <authorList>
            <consortium name="The Broad Institute Genomics Platform"/>
            <consortium name="The Broad Institute Genome Sequencing Center for Infectious Disease"/>
            <person name="Earl A."/>
            <person name="Russ C."/>
            <person name="Gilmore M."/>
            <person name="Surin D."/>
            <person name="Walker B."/>
            <person name="Young S."/>
            <person name="Zeng Q."/>
            <person name="Gargeya S."/>
            <person name="Fitzgerald M."/>
            <person name="Haas B."/>
            <person name="Abouelleil A."/>
            <person name="Allen A.W."/>
            <person name="Alvarado L."/>
            <person name="Arachchi H.M."/>
            <person name="Berlin A.M."/>
            <person name="Chapman S.B."/>
            <person name="Gainer-Dewar J."/>
            <person name="Goldberg J."/>
            <person name="Griggs A."/>
            <person name="Gujja S."/>
            <person name="Hansen M."/>
            <person name="Howarth C."/>
            <person name="Imamovic A."/>
            <person name="Ireland A."/>
            <person name="Larimer J."/>
            <person name="McCowan C."/>
            <person name="Murphy C."/>
            <person name="Pearson M."/>
            <person name="Poon T.W."/>
            <person name="Priest M."/>
            <person name="Roberts A."/>
            <person name="Saif S."/>
            <person name="Shea T."/>
            <person name="Sisk P."/>
            <person name="Sykes S."/>
            <person name="Wortman J."/>
            <person name="Nusbaum C."/>
            <person name="Birren B."/>
        </authorList>
    </citation>
    <scope>NUCLEOTIDE SEQUENCE [LARGE SCALE GENOMIC DNA]</scope>
    <source>
        <strain evidence="3 4">ATCC BAA-382</strain>
    </source>
</reference>
<evidence type="ECO:0000313" key="3">
    <source>
        <dbReference type="EMBL" id="EOT61703.1"/>
    </source>
</evidence>
<dbReference type="InterPro" id="IPR021759">
    <property type="entry name" value="WxLIP_HBD"/>
</dbReference>
<keyword evidence="1" id="KW-0472">Membrane</keyword>
<dbReference type="Pfam" id="PF00560">
    <property type="entry name" value="LRR_1"/>
    <property type="match status" value="2"/>
</dbReference>
<dbReference type="InterPro" id="IPR053213">
    <property type="entry name" value="RLP29"/>
</dbReference>
<keyword evidence="4" id="KW-1185">Reference proteome</keyword>
<evidence type="ECO:0000256" key="1">
    <source>
        <dbReference type="SAM" id="Phobius"/>
    </source>
</evidence>
<dbReference type="InterPro" id="IPR032675">
    <property type="entry name" value="LRR_dom_sf"/>
</dbReference>
<dbReference type="InterPro" id="IPR001611">
    <property type="entry name" value="Leu-rich_rpt"/>
</dbReference>
<organism evidence="3 4">
    <name type="scientific">Enterococcus haemoperoxidus ATCC BAA-382</name>
    <dbReference type="NCBI Taxonomy" id="1158608"/>
    <lineage>
        <taxon>Bacteria</taxon>
        <taxon>Bacillati</taxon>
        <taxon>Bacillota</taxon>
        <taxon>Bacilli</taxon>
        <taxon>Lactobacillales</taxon>
        <taxon>Enterococcaceae</taxon>
        <taxon>Enterococcus</taxon>
    </lineage>
</organism>
<dbReference type="PANTHER" id="PTHR48009:SF16">
    <property type="entry name" value="LEUCINE-RICH REPEAT-CONTAINING N-TERMINAL PLANT-TYPE DOMAIN-CONTAINING PROTEIN"/>
    <property type="match status" value="1"/>
</dbReference>
<name>A0ABN0LAM1_9ENTE</name>
<dbReference type="EMBL" id="ASVY01000002">
    <property type="protein sequence ID" value="EOT61703.1"/>
    <property type="molecule type" value="Genomic_DNA"/>
</dbReference>
<dbReference type="SUPFAM" id="SSF52058">
    <property type="entry name" value="L domain-like"/>
    <property type="match status" value="1"/>
</dbReference>